<proteinExistence type="predicted"/>
<name>B5YAQ2_DICT6</name>
<dbReference type="HOGENOM" id="CLU_2953007_0_0_0"/>
<evidence type="ECO:0000313" key="2">
    <source>
        <dbReference type="Proteomes" id="UP000001733"/>
    </source>
</evidence>
<evidence type="ECO:0000313" key="1">
    <source>
        <dbReference type="EMBL" id="ACI18575.1"/>
    </source>
</evidence>
<dbReference type="KEGG" id="dth:DICTH_1711"/>
<accession>B5YAQ2</accession>
<keyword evidence="2" id="KW-1185">Reference proteome</keyword>
<dbReference type="AlphaFoldDB" id="B5YAQ2"/>
<dbReference type="Proteomes" id="UP000001733">
    <property type="component" value="Chromosome"/>
</dbReference>
<organism evidence="1 2">
    <name type="scientific">Dictyoglomus thermophilum (strain ATCC 35947 / DSM 3960 / H-6-12)</name>
    <dbReference type="NCBI Taxonomy" id="309799"/>
    <lineage>
        <taxon>Bacteria</taxon>
        <taxon>Pseudomonadati</taxon>
        <taxon>Dictyoglomota</taxon>
        <taxon>Dictyoglomia</taxon>
        <taxon>Dictyoglomales</taxon>
        <taxon>Dictyoglomaceae</taxon>
        <taxon>Dictyoglomus</taxon>
    </lineage>
</organism>
<dbReference type="EMBL" id="CP001146">
    <property type="protein sequence ID" value="ACI18575.1"/>
    <property type="molecule type" value="Genomic_DNA"/>
</dbReference>
<sequence length="59" mass="6711">MGEGANYLIEGTVSALQLISGVSFYPYLFPDFLKFLAFIFSLPYRGWKKINGLKISLFK</sequence>
<reference evidence="1 2" key="1">
    <citation type="journal article" date="2014" name="Genome Announc.">
        <title>Complete Genome Sequence of the Extreme Thermophile Dictyoglomus thermophilum H-6-12.</title>
        <authorList>
            <person name="Coil D.A."/>
            <person name="Badger J.H."/>
            <person name="Forberger H.C."/>
            <person name="Riggs F."/>
            <person name="Madupu R."/>
            <person name="Fedorova N."/>
            <person name="Ward N."/>
            <person name="Robb F.T."/>
            <person name="Eisen J.A."/>
        </authorList>
    </citation>
    <scope>NUCLEOTIDE SEQUENCE [LARGE SCALE GENOMIC DNA]</scope>
    <source>
        <strain evidence="2">ATCC 35947 / DSM 3960 / H-6-12</strain>
    </source>
</reference>
<dbReference type="PaxDb" id="309799-DICTH_1711"/>
<protein>
    <submittedName>
        <fullName evidence="1">Uncharacterized protein</fullName>
    </submittedName>
</protein>
<gene>
    <name evidence="1" type="ordered locus">DICTH_1711</name>
</gene>